<dbReference type="EMBL" id="VYQE01000002">
    <property type="protein sequence ID" value="KAA9008957.1"/>
    <property type="molecule type" value="Genomic_DNA"/>
</dbReference>
<evidence type="ECO:0000256" key="4">
    <source>
        <dbReference type="PIRSR" id="PIRSR613078-2"/>
    </source>
</evidence>
<organism evidence="5 6">
    <name type="scientific">Histidinibacterium aquaticum</name>
    <dbReference type="NCBI Taxonomy" id="2613962"/>
    <lineage>
        <taxon>Bacteria</taxon>
        <taxon>Pseudomonadati</taxon>
        <taxon>Pseudomonadota</taxon>
        <taxon>Alphaproteobacteria</taxon>
        <taxon>Rhodobacterales</taxon>
        <taxon>Paracoccaceae</taxon>
        <taxon>Histidinibacterium</taxon>
    </lineage>
</organism>
<dbReference type="SMART" id="SM00855">
    <property type="entry name" value="PGAM"/>
    <property type="match status" value="1"/>
</dbReference>
<dbReference type="SUPFAM" id="SSF53254">
    <property type="entry name" value="Phosphoglycerate mutase-like"/>
    <property type="match status" value="1"/>
</dbReference>
<evidence type="ECO:0000256" key="1">
    <source>
        <dbReference type="ARBA" id="ARBA00023152"/>
    </source>
</evidence>
<gene>
    <name evidence="5" type="ORF">F3S47_06760</name>
</gene>
<dbReference type="PANTHER" id="PTHR48100">
    <property type="entry name" value="BROAD-SPECIFICITY PHOSPHATASE YOR283W-RELATED"/>
    <property type="match status" value="1"/>
</dbReference>
<evidence type="ECO:0000256" key="3">
    <source>
        <dbReference type="PIRSR" id="PIRSR613078-1"/>
    </source>
</evidence>
<dbReference type="PANTHER" id="PTHR48100:SF1">
    <property type="entry name" value="HISTIDINE PHOSPHATASE FAMILY PROTEIN-RELATED"/>
    <property type="match status" value="1"/>
</dbReference>
<feature type="active site" description="Proton donor/acceptor" evidence="3">
    <location>
        <position position="88"/>
    </location>
</feature>
<name>A0A5J5GLP7_9RHOB</name>
<dbReference type="InterPro" id="IPR013078">
    <property type="entry name" value="His_Pase_superF_clade-1"/>
</dbReference>
<dbReference type="PROSITE" id="PS00175">
    <property type="entry name" value="PG_MUTASE"/>
    <property type="match status" value="1"/>
</dbReference>
<protein>
    <submittedName>
        <fullName evidence="5">Histidine phosphatase family protein</fullName>
    </submittedName>
</protein>
<proteinExistence type="predicted"/>
<evidence type="ECO:0000313" key="6">
    <source>
        <dbReference type="Proteomes" id="UP000326554"/>
    </source>
</evidence>
<evidence type="ECO:0000313" key="5">
    <source>
        <dbReference type="EMBL" id="KAA9008957.1"/>
    </source>
</evidence>
<keyword evidence="2" id="KW-0413">Isomerase</keyword>
<dbReference type="Gene3D" id="3.40.50.1240">
    <property type="entry name" value="Phosphoglycerate mutase-like"/>
    <property type="match status" value="1"/>
</dbReference>
<dbReference type="InterPro" id="IPR001345">
    <property type="entry name" value="PG/BPGM_mutase_AS"/>
</dbReference>
<sequence length="203" mass="21979">MMPPEILVIRHGETEWNRIGRWQGALDSPLTEKGRAQAHSMARALAALGIEGRTHALLHSPQGRAMATALPIAEACGLEPVPDERLREIGVGLWAGLTREEADARWPAPDPHEHFLDRYARAPEGEPFSALWARVTGLLASLDRPTVLVTHGITSRFLRTAALGLGIDRLHEVPGGQGVIFRIREGRQEVIDPASLAPGVASG</sequence>
<comment type="caution">
    <text evidence="5">The sequence shown here is derived from an EMBL/GenBank/DDBJ whole genome shotgun (WGS) entry which is preliminary data.</text>
</comment>
<dbReference type="GO" id="GO:0005737">
    <property type="term" value="C:cytoplasm"/>
    <property type="evidence" value="ECO:0007669"/>
    <property type="project" value="TreeGrafter"/>
</dbReference>
<feature type="active site" description="Tele-phosphohistidine intermediate" evidence="3">
    <location>
        <position position="11"/>
    </location>
</feature>
<dbReference type="RefSeq" id="WP_150444490.1">
    <property type="nucleotide sequence ID" value="NZ_VYQE01000002.1"/>
</dbReference>
<dbReference type="GO" id="GO:0016791">
    <property type="term" value="F:phosphatase activity"/>
    <property type="evidence" value="ECO:0007669"/>
    <property type="project" value="TreeGrafter"/>
</dbReference>
<evidence type="ECO:0000256" key="2">
    <source>
        <dbReference type="ARBA" id="ARBA00023235"/>
    </source>
</evidence>
<reference evidence="5 6" key="1">
    <citation type="submission" date="2019-09" db="EMBL/GenBank/DDBJ databases">
        <authorList>
            <person name="Park J.-S."/>
            <person name="Choi H.-J."/>
        </authorList>
    </citation>
    <scope>NUCLEOTIDE SEQUENCE [LARGE SCALE GENOMIC DNA]</scope>
    <source>
        <strain evidence="5 6">176SS1-4</strain>
    </source>
</reference>
<feature type="binding site" evidence="4">
    <location>
        <position position="64"/>
    </location>
    <ligand>
        <name>substrate</name>
    </ligand>
</feature>
<dbReference type="AlphaFoldDB" id="A0A5J5GLP7"/>
<dbReference type="InterPro" id="IPR029033">
    <property type="entry name" value="His_PPase_superfam"/>
</dbReference>
<keyword evidence="6" id="KW-1185">Reference proteome</keyword>
<dbReference type="Pfam" id="PF00300">
    <property type="entry name" value="His_Phos_1"/>
    <property type="match status" value="1"/>
</dbReference>
<feature type="binding site" evidence="4">
    <location>
        <begin position="10"/>
        <end position="17"/>
    </location>
    <ligand>
        <name>substrate</name>
    </ligand>
</feature>
<dbReference type="InterPro" id="IPR050275">
    <property type="entry name" value="PGM_Phosphatase"/>
</dbReference>
<dbReference type="CDD" id="cd07067">
    <property type="entry name" value="HP_PGM_like"/>
    <property type="match status" value="1"/>
</dbReference>
<accession>A0A5J5GLP7</accession>
<dbReference type="Proteomes" id="UP000326554">
    <property type="component" value="Unassembled WGS sequence"/>
</dbReference>
<keyword evidence="1" id="KW-0324">Glycolysis</keyword>